<protein>
    <submittedName>
        <fullName evidence="2">Alpha/beta hydrolase</fullName>
    </submittedName>
</protein>
<dbReference type="GO" id="GO:0016787">
    <property type="term" value="F:hydrolase activity"/>
    <property type="evidence" value="ECO:0007669"/>
    <property type="project" value="UniProtKB-KW"/>
</dbReference>
<dbReference type="GO" id="GO:0016020">
    <property type="term" value="C:membrane"/>
    <property type="evidence" value="ECO:0007669"/>
    <property type="project" value="TreeGrafter"/>
</dbReference>
<dbReference type="Proteomes" id="UP000234328">
    <property type="component" value="Unassembled WGS sequence"/>
</dbReference>
<dbReference type="AlphaFoldDB" id="A0A2N4UDM7"/>
<dbReference type="PANTHER" id="PTHR43798">
    <property type="entry name" value="MONOACYLGLYCEROL LIPASE"/>
    <property type="match status" value="1"/>
</dbReference>
<reference evidence="2 3" key="1">
    <citation type="submission" date="2017-10" db="EMBL/GenBank/DDBJ databases">
        <title>Two draft genome sequences of Pusillimonas sp. strains isolated from a nitrate- and radionuclide-contaminated groundwater in Russia.</title>
        <authorList>
            <person name="Grouzdev D.S."/>
            <person name="Tourova T.P."/>
            <person name="Goeva M.A."/>
            <person name="Babich T.L."/>
            <person name="Sokolova D.S."/>
            <person name="Abdullin R."/>
            <person name="Poltaraus A.B."/>
            <person name="Toshchakov S.V."/>
            <person name="Nazina T.N."/>
        </authorList>
    </citation>
    <scope>NUCLEOTIDE SEQUENCE [LARGE SCALE GENOMIC DNA]</scope>
    <source>
        <strain evidence="2 3">JR1/69-2-13</strain>
    </source>
</reference>
<dbReference type="InterPro" id="IPR000073">
    <property type="entry name" value="AB_hydrolase_1"/>
</dbReference>
<gene>
    <name evidence="2" type="ORF">CR155_15165</name>
</gene>
<dbReference type="Gene3D" id="3.40.50.1820">
    <property type="entry name" value="alpha/beta hydrolase"/>
    <property type="match status" value="1"/>
</dbReference>
<evidence type="ECO:0000259" key="1">
    <source>
        <dbReference type="Pfam" id="PF12697"/>
    </source>
</evidence>
<feature type="domain" description="AB hydrolase-1" evidence="1">
    <location>
        <begin position="39"/>
        <end position="260"/>
    </location>
</feature>
<dbReference type="PANTHER" id="PTHR43798:SF33">
    <property type="entry name" value="HYDROLASE, PUTATIVE (AFU_ORTHOLOGUE AFUA_2G14860)-RELATED"/>
    <property type="match status" value="1"/>
</dbReference>
<sequence length="274" mass="30733">MKQESSSLQPNLVPVHALGRDLLIECQWLGLDRAGKDLVVFLHEGLGSASMWKDWPEQVCDALDCRGLVFSRYGYGLSTPRPHDEKWPVSFMHTQAQDVLPALFEALALEHERPILFGHSDGGSIALLYAAMYPGRVKAIAVAAPHIFVEDVTISNIENAREAYLNTDLPRKLGRYHQDPDSAFWGWNDIWLNPDFRAWSIREYLGKVRCPVLAIQGEDDEYGSLEQIFGIQAVATQTELCILPRCGHSPHRDQPTAVIQTLTTFVAHLDSCIN</sequence>
<evidence type="ECO:0000313" key="2">
    <source>
        <dbReference type="EMBL" id="PLC53130.1"/>
    </source>
</evidence>
<organism evidence="2 3">
    <name type="scientific">Pollutimonas nitritireducens</name>
    <dbReference type="NCBI Taxonomy" id="2045209"/>
    <lineage>
        <taxon>Bacteria</taxon>
        <taxon>Pseudomonadati</taxon>
        <taxon>Pseudomonadota</taxon>
        <taxon>Betaproteobacteria</taxon>
        <taxon>Burkholderiales</taxon>
        <taxon>Alcaligenaceae</taxon>
        <taxon>Pollutimonas</taxon>
    </lineage>
</organism>
<dbReference type="EMBL" id="PDNV01000009">
    <property type="protein sequence ID" value="PLC53130.1"/>
    <property type="molecule type" value="Genomic_DNA"/>
</dbReference>
<keyword evidence="2" id="KW-0378">Hydrolase</keyword>
<dbReference type="OrthoDB" id="135231at2"/>
<evidence type="ECO:0000313" key="3">
    <source>
        <dbReference type="Proteomes" id="UP000234328"/>
    </source>
</evidence>
<comment type="caution">
    <text evidence="2">The sequence shown here is derived from an EMBL/GenBank/DDBJ whole genome shotgun (WGS) entry which is preliminary data.</text>
</comment>
<dbReference type="SUPFAM" id="SSF53474">
    <property type="entry name" value="alpha/beta-Hydrolases"/>
    <property type="match status" value="1"/>
</dbReference>
<dbReference type="InterPro" id="IPR029058">
    <property type="entry name" value="AB_hydrolase_fold"/>
</dbReference>
<proteinExistence type="predicted"/>
<keyword evidence="3" id="KW-1185">Reference proteome</keyword>
<dbReference type="Pfam" id="PF12697">
    <property type="entry name" value="Abhydrolase_6"/>
    <property type="match status" value="1"/>
</dbReference>
<dbReference type="RefSeq" id="WP_102070873.1">
    <property type="nucleotide sequence ID" value="NZ_PDNV01000009.1"/>
</dbReference>
<name>A0A2N4UDM7_9BURK</name>
<accession>A0A2N4UDM7</accession>
<dbReference type="InterPro" id="IPR050266">
    <property type="entry name" value="AB_hydrolase_sf"/>
</dbReference>